<dbReference type="InterPro" id="IPR057326">
    <property type="entry name" value="KR_dom"/>
</dbReference>
<dbReference type="GO" id="GO:0016020">
    <property type="term" value="C:membrane"/>
    <property type="evidence" value="ECO:0007669"/>
    <property type="project" value="TreeGrafter"/>
</dbReference>
<dbReference type="PRINTS" id="PR00080">
    <property type="entry name" value="SDRFAMILY"/>
</dbReference>
<dbReference type="AlphaFoldDB" id="A0A1H2EDC9"/>
<protein>
    <submittedName>
        <fullName evidence="5">Short-chain dehydrogenase</fullName>
    </submittedName>
</protein>
<dbReference type="SMART" id="SM00822">
    <property type="entry name" value="PKS_KR"/>
    <property type="match status" value="1"/>
</dbReference>
<dbReference type="InterPro" id="IPR002347">
    <property type="entry name" value="SDR_fam"/>
</dbReference>
<name>A0A1H2EDC9_9PSED</name>
<sequence>MSKTIVITGASAGIGRALAEECFRRGYHLGLTGRRMDALESLRGQLLASRPQGQQRIELCSLDVDAADTVAPTLHSLFEQLGSVDIVVVNAGINDYSKVGRGDFRKEQHVLQTNLIGAVATVNAAAEYFLAQGRGHIVGISSLASLKGMPTQGAYCASKAGFSMYLDSARIELKAKNIRVSKILPGFVVTDIMPDIDKFPFAVPAAQAAREMLDLIEKGKSLGVVPGYPWRFLRPLISHIPDGLWKKLM</sequence>
<comment type="similarity">
    <text evidence="1 3">Belongs to the short-chain dehydrogenases/reductases (SDR) family.</text>
</comment>
<evidence type="ECO:0000256" key="3">
    <source>
        <dbReference type="RuleBase" id="RU000363"/>
    </source>
</evidence>
<dbReference type="OrthoDB" id="9808814at2"/>
<dbReference type="InterPro" id="IPR036291">
    <property type="entry name" value="NAD(P)-bd_dom_sf"/>
</dbReference>
<dbReference type="STRING" id="364197.SAMN05216296_0669"/>
<dbReference type="Pfam" id="PF00106">
    <property type="entry name" value="adh_short"/>
    <property type="match status" value="1"/>
</dbReference>
<evidence type="ECO:0000259" key="4">
    <source>
        <dbReference type="SMART" id="SM00822"/>
    </source>
</evidence>
<proteinExistence type="inferred from homology"/>
<dbReference type="Gene3D" id="3.40.50.720">
    <property type="entry name" value="NAD(P)-binding Rossmann-like Domain"/>
    <property type="match status" value="1"/>
</dbReference>
<evidence type="ECO:0000256" key="2">
    <source>
        <dbReference type="ARBA" id="ARBA00023002"/>
    </source>
</evidence>
<dbReference type="SUPFAM" id="SSF51735">
    <property type="entry name" value="NAD(P)-binding Rossmann-fold domains"/>
    <property type="match status" value="1"/>
</dbReference>
<keyword evidence="2" id="KW-0560">Oxidoreductase</keyword>
<gene>
    <name evidence="5" type="ORF">SAMN05216296_0669</name>
</gene>
<keyword evidence="6" id="KW-1185">Reference proteome</keyword>
<dbReference type="EMBL" id="LT629785">
    <property type="protein sequence ID" value="SDT93125.1"/>
    <property type="molecule type" value="Genomic_DNA"/>
</dbReference>
<dbReference type="PANTHER" id="PTHR44196:SF3">
    <property type="entry name" value="SHORT CHAIN DEHYDROGENASE FAMILY PROTEIN"/>
    <property type="match status" value="1"/>
</dbReference>
<dbReference type="PANTHER" id="PTHR44196">
    <property type="entry name" value="DEHYDROGENASE/REDUCTASE SDR FAMILY MEMBER 7B"/>
    <property type="match status" value="1"/>
</dbReference>
<accession>A0A1H2EDC9</accession>
<dbReference type="RefSeq" id="WP_090193087.1">
    <property type="nucleotide sequence ID" value="NZ_LT629785.1"/>
</dbReference>
<evidence type="ECO:0000313" key="5">
    <source>
        <dbReference type="EMBL" id="SDT93125.1"/>
    </source>
</evidence>
<organism evidence="5 6">
    <name type="scientific">Pseudomonas pohangensis</name>
    <dbReference type="NCBI Taxonomy" id="364197"/>
    <lineage>
        <taxon>Bacteria</taxon>
        <taxon>Pseudomonadati</taxon>
        <taxon>Pseudomonadota</taxon>
        <taxon>Gammaproteobacteria</taxon>
        <taxon>Pseudomonadales</taxon>
        <taxon>Pseudomonadaceae</taxon>
        <taxon>Pseudomonas</taxon>
    </lineage>
</organism>
<dbReference type="GO" id="GO:0016491">
    <property type="term" value="F:oxidoreductase activity"/>
    <property type="evidence" value="ECO:0007669"/>
    <property type="project" value="UniProtKB-KW"/>
</dbReference>
<reference evidence="6" key="1">
    <citation type="submission" date="2016-10" db="EMBL/GenBank/DDBJ databases">
        <authorList>
            <person name="Varghese N."/>
            <person name="Submissions S."/>
        </authorList>
    </citation>
    <scope>NUCLEOTIDE SEQUENCE [LARGE SCALE GENOMIC DNA]</scope>
    <source>
        <strain evidence="6">DSM 17875</strain>
    </source>
</reference>
<dbReference type="Proteomes" id="UP000243232">
    <property type="component" value="Chromosome I"/>
</dbReference>
<evidence type="ECO:0000256" key="1">
    <source>
        <dbReference type="ARBA" id="ARBA00006484"/>
    </source>
</evidence>
<feature type="domain" description="Ketoreductase" evidence="4">
    <location>
        <begin position="3"/>
        <end position="190"/>
    </location>
</feature>
<dbReference type="PRINTS" id="PR00081">
    <property type="entry name" value="GDHRDH"/>
</dbReference>
<evidence type="ECO:0000313" key="6">
    <source>
        <dbReference type="Proteomes" id="UP000243232"/>
    </source>
</evidence>